<evidence type="ECO:0000313" key="9">
    <source>
        <dbReference type="Proteomes" id="UP000192247"/>
    </source>
</evidence>
<dbReference type="EMBL" id="MNPL01004050">
    <property type="protein sequence ID" value="OQR77015.1"/>
    <property type="molecule type" value="Genomic_DNA"/>
</dbReference>
<feature type="region of interest" description="Disordered" evidence="6">
    <location>
        <begin position="1"/>
        <end position="40"/>
    </location>
</feature>
<evidence type="ECO:0000259" key="7">
    <source>
        <dbReference type="Pfam" id="PF25981"/>
    </source>
</evidence>
<evidence type="ECO:0000256" key="5">
    <source>
        <dbReference type="ARBA" id="ARBA00023242"/>
    </source>
</evidence>
<keyword evidence="1" id="KW-0597">Phosphoprotein</keyword>
<keyword evidence="5" id="KW-0539">Nucleus</keyword>
<gene>
    <name evidence="8" type="ORF">BIW11_07395</name>
</gene>
<feature type="domain" description="Protein capicua homolog-like C-terminal tri-helical" evidence="7">
    <location>
        <begin position="41"/>
        <end position="95"/>
    </location>
</feature>
<evidence type="ECO:0000256" key="4">
    <source>
        <dbReference type="ARBA" id="ARBA00023163"/>
    </source>
</evidence>
<evidence type="ECO:0000256" key="1">
    <source>
        <dbReference type="ARBA" id="ARBA00022553"/>
    </source>
</evidence>
<feature type="region of interest" description="Disordered" evidence="6">
    <location>
        <begin position="89"/>
        <end position="180"/>
    </location>
</feature>
<dbReference type="Pfam" id="PF25981">
    <property type="entry name" value="HTH_Cic_C"/>
    <property type="match status" value="1"/>
</dbReference>
<dbReference type="InterPro" id="IPR052412">
    <property type="entry name" value="CC-Dev_Transcription_Reg"/>
</dbReference>
<evidence type="ECO:0000256" key="6">
    <source>
        <dbReference type="SAM" id="MobiDB-lite"/>
    </source>
</evidence>
<dbReference type="Proteomes" id="UP000192247">
    <property type="component" value="Unassembled WGS sequence"/>
</dbReference>
<keyword evidence="2" id="KW-0805">Transcription regulation</keyword>
<proteinExistence type="predicted"/>
<dbReference type="InterPro" id="IPR058606">
    <property type="entry name" value="HTH_Cic_C"/>
</dbReference>
<evidence type="ECO:0000256" key="2">
    <source>
        <dbReference type="ARBA" id="ARBA00023015"/>
    </source>
</evidence>
<evidence type="ECO:0000313" key="8">
    <source>
        <dbReference type="EMBL" id="OQR77015.1"/>
    </source>
</evidence>
<protein>
    <recommendedName>
        <fullName evidence="7">Protein capicua homolog-like C-terminal tri-helical domain-containing protein</fullName>
    </recommendedName>
</protein>
<sequence length="180" mass="18489">EAAAAASSGSAGDACDTSGGDSPGITPMTPKTPENPSSVRRVLEQRRQLVMQLFSEEGWFPSAQATAAFQQKHKDVFLNKQTLQLKIREVRQKQMANSPHPSQQPQQPPAGGSSGGSTSTPTVSSSSSGSVATSTCLQQQQQQQHAALLATGATATIGSGGAGQHSSVQPPAVSIADGHE</sequence>
<dbReference type="AlphaFoldDB" id="A0A1V9XU58"/>
<dbReference type="PANTHER" id="PTHR13059">
    <property type="entry name" value="HMG-BOX TRANSCRIPTION FACTOR BBX"/>
    <property type="match status" value="1"/>
</dbReference>
<organism evidence="8 9">
    <name type="scientific">Tropilaelaps mercedesae</name>
    <dbReference type="NCBI Taxonomy" id="418985"/>
    <lineage>
        <taxon>Eukaryota</taxon>
        <taxon>Metazoa</taxon>
        <taxon>Ecdysozoa</taxon>
        <taxon>Arthropoda</taxon>
        <taxon>Chelicerata</taxon>
        <taxon>Arachnida</taxon>
        <taxon>Acari</taxon>
        <taxon>Parasitiformes</taxon>
        <taxon>Mesostigmata</taxon>
        <taxon>Gamasina</taxon>
        <taxon>Dermanyssoidea</taxon>
        <taxon>Laelapidae</taxon>
        <taxon>Tropilaelaps</taxon>
    </lineage>
</organism>
<dbReference type="PANTHER" id="PTHR13059:SF13">
    <property type="entry name" value="PROTEIN CAPICUA HOMOLOG"/>
    <property type="match status" value="1"/>
</dbReference>
<name>A0A1V9XU58_9ACAR</name>
<reference evidence="8 9" key="1">
    <citation type="journal article" date="2017" name="Gigascience">
        <title>Draft genome of the honey bee ectoparasitic mite, Tropilaelaps mercedesae, is shaped by the parasitic life history.</title>
        <authorList>
            <person name="Dong X."/>
            <person name="Armstrong S.D."/>
            <person name="Xia D."/>
            <person name="Makepeace B.L."/>
            <person name="Darby A.C."/>
            <person name="Kadowaki T."/>
        </authorList>
    </citation>
    <scope>NUCLEOTIDE SEQUENCE [LARGE SCALE GENOMIC DNA]</scope>
    <source>
        <strain evidence="8">Wuxi-XJTLU</strain>
    </source>
</reference>
<dbReference type="GO" id="GO:0000977">
    <property type="term" value="F:RNA polymerase II transcription regulatory region sequence-specific DNA binding"/>
    <property type="evidence" value="ECO:0007669"/>
    <property type="project" value="TreeGrafter"/>
</dbReference>
<feature type="compositionally biased region" description="Low complexity" evidence="6">
    <location>
        <begin position="101"/>
        <end position="157"/>
    </location>
</feature>
<comment type="caution">
    <text evidence="8">The sequence shown here is derived from an EMBL/GenBank/DDBJ whole genome shotgun (WGS) entry which is preliminary data.</text>
</comment>
<dbReference type="GO" id="GO:0005634">
    <property type="term" value="C:nucleus"/>
    <property type="evidence" value="ECO:0007669"/>
    <property type="project" value="TreeGrafter"/>
</dbReference>
<feature type="non-terminal residue" evidence="8">
    <location>
        <position position="1"/>
    </location>
</feature>
<dbReference type="GO" id="GO:0000981">
    <property type="term" value="F:DNA-binding transcription factor activity, RNA polymerase II-specific"/>
    <property type="evidence" value="ECO:0007669"/>
    <property type="project" value="TreeGrafter"/>
</dbReference>
<feature type="compositionally biased region" description="Low complexity" evidence="6">
    <location>
        <begin position="1"/>
        <end position="20"/>
    </location>
</feature>
<accession>A0A1V9XU58</accession>
<dbReference type="InParanoid" id="A0A1V9XU58"/>
<dbReference type="STRING" id="418985.A0A1V9XU58"/>
<keyword evidence="3" id="KW-0238">DNA-binding</keyword>
<evidence type="ECO:0000256" key="3">
    <source>
        <dbReference type="ARBA" id="ARBA00023125"/>
    </source>
</evidence>
<keyword evidence="9" id="KW-1185">Reference proteome</keyword>
<keyword evidence="4" id="KW-0804">Transcription</keyword>
<dbReference type="OrthoDB" id="6511689at2759"/>